<accession>A0A1J7BI01</accession>
<keyword evidence="3 4" id="KW-0732">Signal</keyword>
<keyword evidence="6" id="KW-1185">Reference proteome</keyword>
<feature type="signal peptide" evidence="4">
    <location>
        <begin position="1"/>
        <end position="24"/>
    </location>
</feature>
<dbReference type="PANTHER" id="PTHR43649:SF34">
    <property type="entry name" value="ABC TRANSPORTER PERIPLASMIC-BINDING PROTEIN YCJN-RELATED"/>
    <property type="match status" value="1"/>
</dbReference>
<dbReference type="PANTHER" id="PTHR43649">
    <property type="entry name" value="ARABINOSE-BINDING PROTEIN-RELATED"/>
    <property type="match status" value="1"/>
</dbReference>
<evidence type="ECO:0000313" key="5">
    <source>
        <dbReference type="EMBL" id="OIV38278.1"/>
    </source>
</evidence>
<feature type="chain" id="PRO_5039076341" description="ABC transporter substrate-binding protein" evidence="4">
    <location>
        <begin position="25"/>
        <end position="464"/>
    </location>
</feature>
<evidence type="ECO:0000313" key="6">
    <source>
        <dbReference type="Proteomes" id="UP000243342"/>
    </source>
</evidence>
<dbReference type="SUPFAM" id="SSF53850">
    <property type="entry name" value="Periplasmic binding protein-like II"/>
    <property type="match status" value="1"/>
</dbReference>
<dbReference type="InterPro" id="IPR006059">
    <property type="entry name" value="SBP"/>
</dbReference>
<dbReference type="Gene3D" id="3.40.190.10">
    <property type="entry name" value="Periplasmic binding protein-like II"/>
    <property type="match status" value="2"/>
</dbReference>
<dbReference type="STRING" id="1428644.BIV57_06310"/>
<name>A0A1J7BI01_9ACTN</name>
<dbReference type="Proteomes" id="UP000243342">
    <property type="component" value="Unassembled WGS sequence"/>
</dbReference>
<evidence type="ECO:0000256" key="3">
    <source>
        <dbReference type="ARBA" id="ARBA00022729"/>
    </source>
</evidence>
<evidence type="ECO:0000256" key="1">
    <source>
        <dbReference type="ARBA" id="ARBA00008520"/>
    </source>
</evidence>
<organism evidence="5 6">
    <name type="scientific">Mangrovactinospora gilvigrisea</name>
    <dbReference type="NCBI Taxonomy" id="1428644"/>
    <lineage>
        <taxon>Bacteria</taxon>
        <taxon>Bacillati</taxon>
        <taxon>Actinomycetota</taxon>
        <taxon>Actinomycetes</taxon>
        <taxon>Kitasatosporales</taxon>
        <taxon>Streptomycetaceae</taxon>
        <taxon>Mangrovactinospora</taxon>
    </lineage>
</organism>
<sequence>MSPARIRAAALAAATLLLIGGCSAGTSSFAPSDAPSDTPGPPRPAAGAAGYTLKIAMGEDFTTSRIDYRLVQAWNDSRKQHPERPRAEVVELTSDSDPEHAELAAEGQLGSSALDVVSLDVTWIPEFVKAGLVHQLPNRMLDGMIPVVRQSGQDEKHRTWAVPFRTDVGLLYYRKDQLGPAPSGGWTWQQINHLLSGNQAKFKDRYATQLKQYEGLTVNALESVAGDLNAAPGPVLTGKDGQASISGDTSKAVVKGLVDLWTDVNYTWDNKSSLSMDEASSQAAFTAGQALFMRNWPYAYEAMDSRKNQKGSAAEFRAGTAYGVTALPGATVLGGWDLAVAKNSPHAYWAQQLIAFLTSPTSQDCLLQGGNPPVLASSYDDNQRRPCPAAVYSAPPDAGLVPIATTIKDQLDRAVLRPRTPYYSDFSQTLQAEATRVLRAPSRGAAERIAEQVPAKLRAALTGH</sequence>
<dbReference type="OrthoDB" id="3495561at2"/>
<proteinExistence type="inferred from homology"/>
<dbReference type="EMBL" id="MLCF01000025">
    <property type="protein sequence ID" value="OIV38278.1"/>
    <property type="molecule type" value="Genomic_DNA"/>
</dbReference>
<evidence type="ECO:0008006" key="7">
    <source>
        <dbReference type="Google" id="ProtNLM"/>
    </source>
</evidence>
<dbReference type="RefSeq" id="WP_071655687.1">
    <property type="nucleotide sequence ID" value="NZ_MLCF01000025.1"/>
</dbReference>
<dbReference type="PROSITE" id="PS51257">
    <property type="entry name" value="PROKAR_LIPOPROTEIN"/>
    <property type="match status" value="1"/>
</dbReference>
<comment type="similarity">
    <text evidence="1">Belongs to the bacterial solute-binding protein 1 family.</text>
</comment>
<evidence type="ECO:0000256" key="4">
    <source>
        <dbReference type="SAM" id="SignalP"/>
    </source>
</evidence>
<keyword evidence="2" id="KW-0813">Transport</keyword>
<dbReference type="AlphaFoldDB" id="A0A1J7BI01"/>
<protein>
    <recommendedName>
        <fullName evidence="7">ABC transporter substrate-binding protein</fullName>
    </recommendedName>
</protein>
<comment type="caution">
    <text evidence="5">The sequence shown here is derived from an EMBL/GenBank/DDBJ whole genome shotgun (WGS) entry which is preliminary data.</text>
</comment>
<reference evidence="5 6" key="1">
    <citation type="submission" date="2016-10" db="EMBL/GenBank/DDBJ databases">
        <title>Genome sequence of Streptomyces gilvigriseus MUSC 26.</title>
        <authorList>
            <person name="Lee L.-H."/>
            <person name="Ser H.-L."/>
        </authorList>
    </citation>
    <scope>NUCLEOTIDE SEQUENCE [LARGE SCALE GENOMIC DNA]</scope>
    <source>
        <strain evidence="5 6">MUSC 26</strain>
    </source>
</reference>
<dbReference type="InterPro" id="IPR050490">
    <property type="entry name" value="Bact_solute-bd_prot1"/>
</dbReference>
<dbReference type="Pfam" id="PF01547">
    <property type="entry name" value="SBP_bac_1"/>
    <property type="match status" value="1"/>
</dbReference>
<evidence type="ECO:0000256" key="2">
    <source>
        <dbReference type="ARBA" id="ARBA00022448"/>
    </source>
</evidence>
<gene>
    <name evidence="5" type="ORF">BIV57_06310</name>
</gene>